<keyword evidence="2" id="KW-1185">Reference proteome</keyword>
<sequence length="166" mass="18718">MSNLRIPVGLCDITYDGKTYSNLGSEALFETNKKYKKMNHGQQQIKYMLEEYVVSLTLSLSEENYETLKLADQSLKDYSGGLYDNPSKIDYDGKELIIHPVESGNDKTYDIVIFKAIVDPENPYTRTFSKGADIVNVRFLGQPSKQIAGNTFKSYYFIGDPVKAGV</sequence>
<evidence type="ECO:0008006" key="3">
    <source>
        <dbReference type="Google" id="ProtNLM"/>
    </source>
</evidence>
<dbReference type="RefSeq" id="WP_189777942.1">
    <property type="nucleotide sequence ID" value="NZ_JACWEZ010000004.1"/>
</dbReference>
<evidence type="ECO:0000313" key="1">
    <source>
        <dbReference type="EMBL" id="MBD1222750.1"/>
    </source>
</evidence>
<organism evidence="1 2">
    <name type="scientific">Virgibacillus halodenitrificans</name>
    <name type="common">Bacillus halodenitrificans</name>
    <dbReference type="NCBI Taxonomy" id="1482"/>
    <lineage>
        <taxon>Bacteria</taxon>
        <taxon>Bacillati</taxon>
        <taxon>Bacillota</taxon>
        <taxon>Bacilli</taxon>
        <taxon>Bacillales</taxon>
        <taxon>Bacillaceae</taxon>
        <taxon>Virgibacillus</taxon>
    </lineage>
</organism>
<name>A0ABR7VLF5_VIRHA</name>
<comment type="caution">
    <text evidence="1">The sequence shown here is derived from an EMBL/GenBank/DDBJ whole genome shotgun (WGS) entry which is preliminary data.</text>
</comment>
<accession>A0ABR7VLF5</accession>
<gene>
    <name evidence="1" type="ORF">IC602_09015</name>
</gene>
<dbReference type="EMBL" id="JACWEZ010000004">
    <property type="protein sequence ID" value="MBD1222750.1"/>
    <property type="molecule type" value="Genomic_DNA"/>
</dbReference>
<dbReference type="Proteomes" id="UP000621631">
    <property type="component" value="Unassembled WGS sequence"/>
</dbReference>
<evidence type="ECO:0000313" key="2">
    <source>
        <dbReference type="Proteomes" id="UP000621631"/>
    </source>
</evidence>
<proteinExistence type="predicted"/>
<protein>
    <recommendedName>
        <fullName evidence="3">Phage tail protein</fullName>
    </recommendedName>
</protein>
<reference evidence="1 2" key="1">
    <citation type="submission" date="2020-09" db="EMBL/GenBank/DDBJ databases">
        <title>Draft Genome Sequences of Oil-Oxidizing Bacteria Halomonas titanicae, Marinobacter lutaoensis, and Virgibacillus halodenitrificans Isolated from Highly Saline Environments.</title>
        <authorList>
            <person name="Grouzdev D.S."/>
            <person name="Sokolova D.S."/>
            <person name="Semenova E.M."/>
            <person name="Borzenkov I.A."/>
            <person name="Bidzhieva S.K."/>
            <person name="Poltaraus A.B."/>
            <person name="Nazina T.N."/>
        </authorList>
    </citation>
    <scope>NUCLEOTIDE SEQUENCE [LARGE SCALE GENOMIC DNA]</scope>
    <source>
        <strain evidence="1 2">VKM B-3472D</strain>
    </source>
</reference>